<dbReference type="InterPro" id="IPR036237">
    <property type="entry name" value="Xyl_isomerase-like_sf"/>
</dbReference>
<feature type="domain" description="Xylose isomerase-like TIM barrel" evidence="1">
    <location>
        <begin position="63"/>
        <end position="249"/>
    </location>
</feature>
<protein>
    <submittedName>
        <fullName evidence="2">TIM barrel protein</fullName>
    </submittedName>
</protein>
<dbReference type="InterPro" id="IPR050312">
    <property type="entry name" value="IolE/XylAMocC-like"/>
</dbReference>
<dbReference type="SUPFAM" id="SSF51658">
    <property type="entry name" value="Xylose isomerase-like"/>
    <property type="match status" value="1"/>
</dbReference>
<dbReference type="PANTHER" id="PTHR12110:SF41">
    <property type="entry name" value="INOSOSE DEHYDRATASE"/>
    <property type="match status" value="1"/>
</dbReference>
<proteinExistence type="predicted"/>
<comment type="caution">
    <text evidence="2">The sequence shown here is derived from an EMBL/GenBank/DDBJ whole genome shotgun (WGS) entry which is preliminary data.</text>
</comment>
<dbReference type="Proteomes" id="UP000434223">
    <property type="component" value="Unassembled WGS sequence"/>
</dbReference>
<dbReference type="Pfam" id="PF01261">
    <property type="entry name" value="AP_endonuc_2"/>
    <property type="match status" value="1"/>
</dbReference>
<accession>A0AAW9WM22</accession>
<evidence type="ECO:0000313" key="3">
    <source>
        <dbReference type="Proteomes" id="UP000434223"/>
    </source>
</evidence>
<reference evidence="2 3" key="1">
    <citation type="submission" date="2019-09" db="EMBL/GenBank/DDBJ databases">
        <title>Draft genome sequencing of Hungatella hathewayi 123Y-2.</title>
        <authorList>
            <person name="Lv Q."/>
            <person name="Li S."/>
        </authorList>
    </citation>
    <scope>NUCLEOTIDE SEQUENCE [LARGE SCALE GENOMIC DNA]</scope>
    <source>
        <strain evidence="2 3">123Y-2</strain>
    </source>
</reference>
<dbReference type="PANTHER" id="PTHR12110">
    <property type="entry name" value="HYDROXYPYRUVATE ISOMERASE"/>
    <property type="match status" value="1"/>
</dbReference>
<evidence type="ECO:0000259" key="1">
    <source>
        <dbReference type="Pfam" id="PF01261"/>
    </source>
</evidence>
<dbReference type="Gene3D" id="3.20.20.150">
    <property type="entry name" value="Divalent-metal-dependent TIM barrel enzymes"/>
    <property type="match status" value="1"/>
</dbReference>
<gene>
    <name evidence="2" type="ORF">GNE07_20660</name>
</gene>
<evidence type="ECO:0000313" key="2">
    <source>
        <dbReference type="EMBL" id="MUB65438.1"/>
    </source>
</evidence>
<sequence>MGRRQDMLKAGVVGFLPDDRSKTEETWKLLEKYAEIGYRAMDMDLDYAIPGGDLKEKYERVCSLGIKPIMSGASPEVFQDPAAKIKSLHIQEINQVCMYSSSMIASFRRGYGSNAGYDEVMQDFEFMNKAVLFFESEGIHFCYHNHYQEFTTCYNGISGFDLMLLHVDPRLKFNIDLGWAMVAGLDPVKLLKRLEGRIANVHLKDFYDLEAPKHILNSDPSTKVGFTSLGSGLLPVDPILEEMDRQGLSYACVEQDVLRHLDRVQTLTASYLRMKESGYVK</sequence>
<name>A0AAW9WM22_9FIRM</name>
<organism evidence="2 3">
    <name type="scientific">Hungatella hathewayi</name>
    <dbReference type="NCBI Taxonomy" id="154046"/>
    <lineage>
        <taxon>Bacteria</taxon>
        <taxon>Bacillati</taxon>
        <taxon>Bacillota</taxon>
        <taxon>Clostridia</taxon>
        <taxon>Lachnospirales</taxon>
        <taxon>Lachnospiraceae</taxon>
        <taxon>Hungatella</taxon>
    </lineage>
</organism>
<dbReference type="AlphaFoldDB" id="A0AAW9WM22"/>
<dbReference type="InterPro" id="IPR013022">
    <property type="entry name" value="Xyl_isomerase-like_TIM-brl"/>
</dbReference>
<dbReference type="EMBL" id="WNME01000015">
    <property type="protein sequence ID" value="MUB65438.1"/>
    <property type="molecule type" value="Genomic_DNA"/>
</dbReference>